<dbReference type="FunFam" id="3.20.20.80:FF:000095">
    <property type="entry name" value="Endochitinase B1"/>
    <property type="match status" value="1"/>
</dbReference>
<evidence type="ECO:0000256" key="11">
    <source>
        <dbReference type="SAM" id="SignalP"/>
    </source>
</evidence>
<dbReference type="FunFam" id="3.10.50.10:FF:000005">
    <property type="entry name" value="Endochitinase B1"/>
    <property type="match status" value="1"/>
</dbReference>
<dbReference type="EC" id="3.2.1.14" evidence="3"/>
<dbReference type="PANTHER" id="PTHR11177">
    <property type="entry name" value="CHITINASE"/>
    <property type="match status" value="1"/>
</dbReference>
<dbReference type="SUPFAM" id="SSF51445">
    <property type="entry name" value="(Trans)glycosidases"/>
    <property type="match status" value="1"/>
</dbReference>
<dbReference type="InterPro" id="IPR001223">
    <property type="entry name" value="Glyco_hydro18_cat"/>
</dbReference>
<dbReference type="SMART" id="SM00636">
    <property type="entry name" value="Glyco_18"/>
    <property type="match status" value="1"/>
</dbReference>
<keyword evidence="6" id="KW-0325">Glycoprotein</keyword>
<feature type="chain" id="PRO_5026342193" description="chitinase" evidence="11">
    <location>
        <begin position="19"/>
        <end position="425"/>
    </location>
</feature>
<dbReference type="EMBL" id="MU005603">
    <property type="protein sequence ID" value="KAF2679395.1"/>
    <property type="molecule type" value="Genomic_DNA"/>
</dbReference>
<evidence type="ECO:0000313" key="14">
    <source>
        <dbReference type="Proteomes" id="UP000799291"/>
    </source>
</evidence>
<comment type="catalytic activity">
    <reaction evidence="1">
        <text>Random endo-hydrolysis of N-acetyl-beta-D-glucosaminide (1-&gt;4)-beta-linkages in chitin and chitodextrins.</text>
        <dbReference type="EC" id="3.2.1.14"/>
    </reaction>
</comment>
<gene>
    <name evidence="13" type="ORF">K458DRAFT_314142</name>
</gene>
<dbReference type="Gene3D" id="3.20.20.80">
    <property type="entry name" value="Glycosidases"/>
    <property type="match status" value="1"/>
</dbReference>
<dbReference type="GO" id="GO:0006032">
    <property type="term" value="P:chitin catabolic process"/>
    <property type="evidence" value="ECO:0007669"/>
    <property type="project" value="UniProtKB-KW"/>
</dbReference>
<dbReference type="GO" id="GO:0008843">
    <property type="term" value="F:endochitinase activity"/>
    <property type="evidence" value="ECO:0007669"/>
    <property type="project" value="UniProtKB-EC"/>
</dbReference>
<dbReference type="GO" id="GO:0000272">
    <property type="term" value="P:polysaccharide catabolic process"/>
    <property type="evidence" value="ECO:0007669"/>
    <property type="project" value="UniProtKB-KW"/>
</dbReference>
<dbReference type="SUPFAM" id="SSF54556">
    <property type="entry name" value="Chitinase insertion domain"/>
    <property type="match status" value="1"/>
</dbReference>
<dbReference type="Gene3D" id="3.10.50.10">
    <property type="match status" value="1"/>
</dbReference>
<organism evidence="13 14">
    <name type="scientific">Lentithecium fluviatile CBS 122367</name>
    <dbReference type="NCBI Taxonomy" id="1168545"/>
    <lineage>
        <taxon>Eukaryota</taxon>
        <taxon>Fungi</taxon>
        <taxon>Dikarya</taxon>
        <taxon>Ascomycota</taxon>
        <taxon>Pezizomycotina</taxon>
        <taxon>Dothideomycetes</taxon>
        <taxon>Pleosporomycetidae</taxon>
        <taxon>Pleosporales</taxon>
        <taxon>Massarineae</taxon>
        <taxon>Lentitheciaceae</taxon>
        <taxon>Lentithecium</taxon>
    </lineage>
</organism>
<keyword evidence="5" id="KW-0146">Chitin degradation</keyword>
<name>A0A6G1IMM3_9PLEO</name>
<comment type="similarity">
    <text evidence="2">Belongs to the glycosyl hydrolase 18 family. Chitinase class V subfamily.</text>
</comment>
<dbReference type="Pfam" id="PF00704">
    <property type="entry name" value="Glyco_hydro_18"/>
    <property type="match status" value="1"/>
</dbReference>
<evidence type="ECO:0000256" key="6">
    <source>
        <dbReference type="ARBA" id="ARBA00023180"/>
    </source>
</evidence>
<accession>A0A6G1IMM3</accession>
<feature type="domain" description="GH18" evidence="12">
    <location>
        <begin position="37"/>
        <end position="398"/>
    </location>
</feature>
<keyword evidence="4 10" id="KW-0378">Hydrolase</keyword>
<evidence type="ECO:0000256" key="2">
    <source>
        <dbReference type="ARBA" id="ARBA00008682"/>
    </source>
</evidence>
<dbReference type="InterPro" id="IPR017853">
    <property type="entry name" value="GH"/>
</dbReference>
<evidence type="ECO:0000256" key="8">
    <source>
        <dbReference type="ARBA" id="ARBA00023295"/>
    </source>
</evidence>
<evidence type="ECO:0000259" key="12">
    <source>
        <dbReference type="PROSITE" id="PS51910"/>
    </source>
</evidence>
<evidence type="ECO:0000256" key="3">
    <source>
        <dbReference type="ARBA" id="ARBA00012729"/>
    </source>
</evidence>
<keyword evidence="14" id="KW-1185">Reference proteome</keyword>
<dbReference type="InterPro" id="IPR029070">
    <property type="entry name" value="Chitinase_insertion_sf"/>
</dbReference>
<keyword evidence="7" id="KW-0119">Carbohydrate metabolism</keyword>
<keyword evidence="8 10" id="KW-0326">Glycosidase</keyword>
<dbReference type="InterPro" id="IPR011583">
    <property type="entry name" value="Chitinase_II/V-like_cat"/>
</dbReference>
<dbReference type="GO" id="GO:0008061">
    <property type="term" value="F:chitin binding"/>
    <property type="evidence" value="ECO:0007669"/>
    <property type="project" value="InterPro"/>
</dbReference>
<dbReference type="InterPro" id="IPR050314">
    <property type="entry name" value="Glycosyl_Hydrlase_18"/>
</dbReference>
<dbReference type="GO" id="GO:0005576">
    <property type="term" value="C:extracellular region"/>
    <property type="evidence" value="ECO:0007669"/>
    <property type="project" value="TreeGrafter"/>
</dbReference>
<proteinExistence type="inferred from homology"/>
<dbReference type="OrthoDB" id="76388at2759"/>
<dbReference type="CDD" id="cd06548">
    <property type="entry name" value="GH18_chitinase"/>
    <property type="match status" value="1"/>
</dbReference>
<feature type="signal peptide" evidence="11">
    <location>
        <begin position="1"/>
        <end position="18"/>
    </location>
</feature>
<dbReference type="Proteomes" id="UP000799291">
    <property type="component" value="Unassembled WGS sequence"/>
</dbReference>
<evidence type="ECO:0000256" key="4">
    <source>
        <dbReference type="ARBA" id="ARBA00022801"/>
    </source>
</evidence>
<keyword evidence="9" id="KW-0624">Polysaccharide degradation</keyword>
<evidence type="ECO:0000256" key="9">
    <source>
        <dbReference type="ARBA" id="ARBA00023326"/>
    </source>
</evidence>
<evidence type="ECO:0000256" key="7">
    <source>
        <dbReference type="ARBA" id="ARBA00023277"/>
    </source>
</evidence>
<protein>
    <recommendedName>
        <fullName evidence="3">chitinase</fullName>
        <ecNumber evidence="3">3.2.1.14</ecNumber>
    </recommendedName>
</protein>
<dbReference type="AlphaFoldDB" id="A0A6G1IMM3"/>
<dbReference type="PROSITE" id="PS01095">
    <property type="entry name" value="GH18_1"/>
    <property type="match status" value="1"/>
</dbReference>
<evidence type="ECO:0000256" key="5">
    <source>
        <dbReference type="ARBA" id="ARBA00023024"/>
    </source>
</evidence>
<evidence type="ECO:0000256" key="1">
    <source>
        <dbReference type="ARBA" id="ARBA00000822"/>
    </source>
</evidence>
<sequence>MRLSTLATLLPFSGLAKAAVIPRQDNGTTLMPLATGYKNVAYFAIYGRNFNPQDLPAQELTHVLYAFANVRPESGEVYLSDTWSDTDKHYPTDSWNDVGTNVYGCAKQLFLLKKANRKLKVLLSIGGWTYSSNFAQPASTAAGRAKFASSAIEILKNLGFDGLDIDWEYPADATQADNMVSLLAEVRQQLDAYSATYANGQHLLLTVASPAGPTNYQKLKLAAMDKYLDFWNLMAYDYAGSWDANAGHQANFDPSTSNPVSTPFNTRQAINYYTTNGVAASKIVLGMPLYGRSFANTDGPGKPYSGVGQGTWEAGVYDYKALPQAGAQVFTDNAITASWSYDAGSRFMVSYDTPAVIAKKTGLIKSLGLGGGMWWESSSDKDGADSLITTYVNNVGGIGALDQSANVLTFPASKYDNMKNGFPNN</sequence>
<dbReference type="InterPro" id="IPR001579">
    <property type="entry name" value="Glyco_hydro_18_chit_AS"/>
</dbReference>
<reference evidence="13" key="1">
    <citation type="journal article" date="2020" name="Stud. Mycol.">
        <title>101 Dothideomycetes genomes: a test case for predicting lifestyles and emergence of pathogens.</title>
        <authorList>
            <person name="Haridas S."/>
            <person name="Albert R."/>
            <person name="Binder M."/>
            <person name="Bloem J."/>
            <person name="Labutti K."/>
            <person name="Salamov A."/>
            <person name="Andreopoulos B."/>
            <person name="Baker S."/>
            <person name="Barry K."/>
            <person name="Bills G."/>
            <person name="Bluhm B."/>
            <person name="Cannon C."/>
            <person name="Castanera R."/>
            <person name="Culley D."/>
            <person name="Daum C."/>
            <person name="Ezra D."/>
            <person name="Gonzalez J."/>
            <person name="Henrissat B."/>
            <person name="Kuo A."/>
            <person name="Liang C."/>
            <person name="Lipzen A."/>
            <person name="Lutzoni F."/>
            <person name="Magnuson J."/>
            <person name="Mondo S."/>
            <person name="Nolan M."/>
            <person name="Ohm R."/>
            <person name="Pangilinan J."/>
            <person name="Park H.-J."/>
            <person name="Ramirez L."/>
            <person name="Alfaro M."/>
            <person name="Sun H."/>
            <person name="Tritt A."/>
            <person name="Yoshinaga Y."/>
            <person name="Zwiers L.-H."/>
            <person name="Turgeon B."/>
            <person name="Goodwin S."/>
            <person name="Spatafora J."/>
            <person name="Crous P."/>
            <person name="Grigoriev I."/>
        </authorList>
    </citation>
    <scope>NUCLEOTIDE SEQUENCE</scope>
    <source>
        <strain evidence="13">CBS 122367</strain>
    </source>
</reference>
<dbReference type="PANTHER" id="PTHR11177:SF317">
    <property type="entry name" value="CHITINASE 12-RELATED"/>
    <property type="match status" value="1"/>
</dbReference>
<keyword evidence="11" id="KW-0732">Signal</keyword>
<evidence type="ECO:0000313" key="13">
    <source>
        <dbReference type="EMBL" id="KAF2679395.1"/>
    </source>
</evidence>
<dbReference type="PROSITE" id="PS51910">
    <property type="entry name" value="GH18_2"/>
    <property type="match status" value="1"/>
</dbReference>
<evidence type="ECO:0000256" key="10">
    <source>
        <dbReference type="RuleBase" id="RU000489"/>
    </source>
</evidence>